<sequence>MHRLLLRFNHMIDSNRALEGCPLSFGKNVLVLSGIREDENSMHVDLSWCDFYVHVHELPLRKMTLGIATFLVTELGNFEIWRWMKRDSTWWATLRIRVTIMSHVHCRGHLNSRQQWERNIWSHSRYSTSASQRGETKKGPAIFDDFGASGQGGQHRKLESGGESV</sequence>
<feature type="region of interest" description="Disordered" evidence="1">
    <location>
        <begin position="129"/>
        <end position="165"/>
    </location>
</feature>
<comment type="caution">
    <text evidence="2">The sequence shown here is derived from an EMBL/GenBank/DDBJ whole genome shotgun (WGS) entry which is preliminary data.</text>
</comment>
<dbReference type="AlphaFoldDB" id="A0AAW2REZ7"/>
<reference evidence="2" key="1">
    <citation type="submission" date="2020-06" db="EMBL/GenBank/DDBJ databases">
        <authorList>
            <person name="Li T."/>
            <person name="Hu X."/>
            <person name="Zhang T."/>
            <person name="Song X."/>
            <person name="Zhang H."/>
            <person name="Dai N."/>
            <person name="Sheng W."/>
            <person name="Hou X."/>
            <person name="Wei L."/>
        </authorList>
    </citation>
    <scope>NUCLEOTIDE SEQUENCE</scope>
    <source>
        <strain evidence="2">G02</strain>
        <tissue evidence="2">Leaf</tissue>
    </source>
</reference>
<protein>
    <submittedName>
        <fullName evidence="2">Uncharacterized protein</fullName>
    </submittedName>
</protein>
<name>A0AAW2REZ7_SESRA</name>
<organism evidence="2">
    <name type="scientific">Sesamum radiatum</name>
    <name type="common">Black benniseed</name>
    <dbReference type="NCBI Taxonomy" id="300843"/>
    <lineage>
        <taxon>Eukaryota</taxon>
        <taxon>Viridiplantae</taxon>
        <taxon>Streptophyta</taxon>
        <taxon>Embryophyta</taxon>
        <taxon>Tracheophyta</taxon>
        <taxon>Spermatophyta</taxon>
        <taxon>Magnoliopsida</taxon>
        <taxon>eudicotyledons</taxon>
        <taxon>Gunneridae</taxon>
        <taxon>Pentapetalae</taxon>
        <taxon>asterids</taxon>
        <taxon>lamiids</taxon>
        <taxon>Lamiales</taxon>
        <taxon>Pedaliaceae</taxon>
        <taxon>Sesamum</taxon>
    </lineage>
</organism>
<accession>A0AAW2REZ7</accession>
<dbReference type="EMBL" id="JACGWJ010000013">
    <property type="protein sequence ID" value="KAL0378752.1"/>
    <property type="molecule type" value="Genomic_DNA"/>
</dbReference>
<evidence type="ECO:0000256" key="1">
    <source>
        <dbReference type="SAM" id="MobiDB-lite"/>
    </source>
</evidence>
<gene>
    <name evidence="2" type="ORF">Sradi_3180700</name>
</gene>
<reference evidence="2" key="2">
    <citation type="journal article" date="2024" name="Plant">
        <title>Genomic evolution and insights into agronomic trait innovations of Sesamum species.</title>
        <authorList>
            <person name="Miao H."/>
            <person name="Wang L."/>
            <person name="Qu L."/>
            <person name="Liu H."/>
            <person name="Sun Y."/>
            <person name="Le M."/>
            <person name="Wang Q."/>
            <person name="Wei S."/>
            <person name="Zheng Y."/>
            <person name="Lin W."/>
            <person name="Duan Y."/>
            <person name="Cao H."/>
            <person name="Xiong S."/>
            <person name="Wang X."/>
            <person name="Wei L."/>
            <person name="Li C."/>
            <person name="Ma Q."/>
            <person name="Ju M."/>
            <person name="Zhao R."/>
            <person name="Li G."/>
            <person name="Mu C."/>
            <person name="Tian Q."/>
            <person name="Mei H."/>
            <person name="Zhang T."/>
            <person name="Gao T."/>
            <person name="Zhang H."/>
        </authorList>
    </citation>
    <scope>NUCLEOTIDE SEQUENCE</scope>
    <source>
        <strain evidence="2">G02</strain>
    </source>
</reference>
<feature type="compositionally biased region" description="Basic and acidic residues" evidence="1">
    <location>
        <begin position="156"/>
        <end position="165"/>
    </location>
</feature>
<proteinExistence type="predicted"/>
<evidence type="ECO:0000313" key="2">
    <source>
        <dbReference type="EMBL" id="KAL0378752.1"/>
    </source>
</evidence>